<keyword evidence="2" id="KW-1185">Reference proteome</keyword>
<proteinExistence type="predicted"/>
<protein>
    <submittedName>
        <fullName evidence="1">Uncharacterized protein</fullName>
    </submittedName>
</protein>
<accession>A0ABZ0XHG0</accession>
<gene>
    <name evidence="1" type="ORF">SR876_01195</name>
</gene>
<organism evidence="1 2">
    <name type="scientific">Chitinophaga sancti</name>
    <dbReference type="NCBI Taxonomy" id="1004"/>
    <lineage>
        <taxon>Bacteria</taxon>
        <taxon>Pseudomonadati</taxon>
        <taxon>Bacteroidota</taxon>
        <taxon>Chitinophagia</taxon>
        <taxon>Chitinophagales</taxon>
        <taxon>Chitinophagaceae</taxon>
        <taxon>Chitinophaga</taxon>
    </lineage>
</organism>
<evidence type="ECO:0000313" key="2">
    <source>
        <dbReference type="Proteomes" id="UP001326715"/>
    </source>
</evidence>
<sequence length="48" mass="5409">MQFVNAKNTISTTTIIKRRATTSTGSFITEVISFFKQVTTTFFPIADF</sequence>
<dbReference type="RefSeq" id="WP_177318619.1">
    <property type="nucleotide sequence ID" value="NZ_CP139972.1"/>
</dbReference>
<dbReference type="Proteomes" id="UP001326715">
    <property type="component" value="Chromosome"/>
</dbReference>
<dbReference type="EMBL" id="CP140154">
    <property type="protein sequence ID" value="WQG90096.1"/>
    <property type="molecule type" value="Genomic_DNA"/>
</dbReference>
<reference evidence="1 2" key="1">
    <citation type="submission" date="2023-11" db="EMBL/GenBank/DDBJ databases">
        <title>MicrobeMod: A computational toolkit for identifying prokaryotic methylation and restriction-modification with nanopore sequencing.</title>
        <authorList>
            <person name="Crits-Christoph A."/>
            <person name="Kang S.C."/>
            <person name="Lee H."/>
            <person name="Ostrov N."/>
        </authorList>
    </citation>
    <scope>NUCLEOTIDE SEQUENCE [LARGE SCALE GENOMIC DNA]</scope>
    <source>
        <strain evidence="1 2">ATCC 23090</strain>
    </source>
</reference>
<name>A0ABZ0XHG0_9BACT</name>
<evidence type="ECO:0000313" key="1">
    <source>
        <dbReference type="EMBL" id="WQG90096.1"/>
    </source>
</evidence>